<feature type="compositionally biased region" description="Basic and acidic residues" evidence="1">
    <location>
        <begin position="90"/>
        <end position="101"/>
    </location>
</feature>
<feature type="region of interest" description="Disordered" evidence="1">
    <location>
        <begin position="73"/>
        <end position="101"/>
    </location>
</feature>
<reference evidence="2 3" key="1">
    <citation type="submission" date="2020-04" db="EMBL/GenBank/DDBJ databases">
        <title>Luteolibacter sp. G-1-1-1 isolated from soil.</title>
        <authorList>
            <person name="Dahal R.H."/>
        </authorList>
    </citation>
    <scope>NUCLEOTIDE SEQUENCE [LARGE SCALE GENOMIC DNA]</scope>
    <source>
        <strain evidence="2 3">G-1-1-1</strain>
    </source>
</reference>
<evidence type="ECO:0000313" key="2">
    <source>
        <dbReference type="EMBL" id="QJE98917.1"/>
    </source>
</evidence>
<dbReference type="AlphaFoldDB" id="A0A858RPH5"/>
<evidence type="ECO:0000313" key="3">
    <source>
        <dbReference type="Proteomes" id="UP000501812"/>
    </source>
</evidence>
<name>A0A858RPH5_9BACT</name>
<dbReference type="EMBL" id="CP051774">
    <property type="protein sequence ID" value="QJE98917.1"/>
    <property type="molecule type" value="Genomic_DNA"/>
</dbReference>
<dbReference type="Proteomes" id="UP000501812">
    <property type="component" value="Chromosome"/>
</dbReference>
<sequence length="357" mass="39637">MKRIPPLGIIVLCSLPLAAARGEELPGESIDPATAILNPDKHAWALFTELNRDAGTGDGRVVWETWKNAVNPDEIFKPDGTKPEPWGEGAKPRSNKDFESRPKQLEMARAAGGKATIQFDPDAGTGNEVRMNRPAFNFIVDNGLYNKEGQLAFFSRQNADRPGPGFPMAAKEIKAQWRPLGEGKDPSRYHTAKHPDTGELWGLTSLHITTKDLPNWFWATFEHRDNEGIEDQVPSVDSHGLPAPLKGTKWENYVLRGTQIDFVSPVGTPTILASSQIEEPFQKTSSCITCHARATIGKLPESNEFLVLDIFESFSPLRGSVGAPDPRWFFDPNAPAKRLYHQLDFVWSLDRASSVNR</sequence>
<accession>A0A858RPH5</accession>
<dbReference type="RefSeq" id="WP_169457403.1">
    <property type="nucleotide sequence ID" value="NZ_CP051774.1"/>
</dbReference>
<dbReference type="KEGG" id="luo:HHL09_25105"/>
<protein>
    <submittedName>
        <fullName evidence="2">Uncharacterized protein</fullName>
    </submittedName>
</protein>
<keyword evidence="3" id="KW-1185">Reference proteome</keyword>
<gene>
    <name evidence="2" type="ORF">HHL09_25105</name>
</gene>
<organism evidence="2 3">
    <name type="scientific">Luteolibacter luteus</name>
    <dbReference type="NCBI Taxonomy" id="2728835"/>
    <lineage>
        <taxon>Bacteria</taxon>
        <taxon>Pseudomonadati</taxon>
        <taxon>Verrucomicrobiota</taxon>
        <taxon>Verrucomicrobiia</taxon>
        <taxon>Verrucomicrobiales</taxon>
        <taxon>Verrucomicrobiaceae</taxon>
        <taxon>Luteolibacter</taxon>
    </lineage>
</organism>
<proteinExistence type="predicted"/>
<evidence type="ECO:0000256" key="1">
    <source>
        <dbReference type="SAM" id="MobiDB-lite"/>
    </source>
</evidence>